<name>A0ABD1V4J6_9LAMI</name>
<dbReference type="Pfam" id="PF03101">
    <property type="entry name" value="FAR1"/>
    <property type="match status" value="1"/>
</dbReference>
<gene>
    <name evidence="5" type="ORF">Adt_04881</name>
</gene>
<dbReference type="InterPro" id="IPR031052">
    <property type="entry name" value="FHY3/FAR1"/>
</dbReference>
<dbReference type="AlphaFoldDB" id="A0ABD1V4J6"/>
<comment type="subcellular location">
    <subcellularLocation>
        <location evidence="1">Nucleus</location>
    </subcellularLocation>
</comment>
<dbReference type="InterPro" id="IPR004330">
    <property type="entry name" value="FAR1_DNA_bnd_dom"/>
</dbReference>
<keyword evidence="1" id="KW-0862">Zinc</keyword>
<evidence type="ECO:0000256" key="2">
    <source>
        <dbReference type="SAM" id="Phobius"/>
    </source>
</evidence>
<dbReference type="GO" id="GO:0006355">
    <property type="term" value="P:regulation of DNA-templated transcription"/>
    <property type="evidence" value="ECO:0007669"/>
    <property type="project" value="UniProtKB-UniRule"/>
</dbReference>
<comment type="caution">
    <text evidence="5">The sequence shown here is derived from an EMBL/GenBank/DDBJ whole genome shotgun (WGS) entry which is preliminary data.</text>
</comment>
<keyword evidence="2" id="KW-0472">Membrane</keyword>
<comment type="function">
    <text evidence="1">Putative transcription activator involved in regulating light control of development.</text>
</comment>
<reference evidence="6" key="1">
    <citation type="submission" date="2024-07" db="EMBL/GenBank/DDBJ databases">
        <title>Two chromosome-level genome assemblies of Korean endemic species Abeliophyllum distichum and Forsythia ovata (Oleaceae).</title>
        <authorList>
            <person name="Jang H."/>
        </authorList>
    </citation>
    <scope>NUCLEOTIDE SEQUENCE [LARGE SCALE GENOMIC DNA]</scope>
</reference>
<evidence type="ECO:0000259" key="3">
    <source>
        <dbReference type="Pfam" id="PF03101"/>
    </source>
</evidence>
<comment type="similarity">
    <text evidence="1">Belongs to the FHY3/FAR1 family.</text>
</comment>
<dbReference type="GO" id="GO:0008270">
    <property type="term" value="F:zinc ion binding"/>
    <property type="evidence" value="ECO:0007669"/>
    <property type="project" value="UniProtKB-UniRule"/>
</dbReference>
<organism evidence="5 6">
    <name type="scientific">Abeliophyllum distichum</name>
    <dbReference type="NCBI Taxonomy" id="126358"/>
    <lineage>
        <taxon>Eukaryota</taxon>
        <taxon>Viridiplantae</taxon>
        <taxon>Streptophyta</taxon>
        <taxon>Embryophyta</taxon>
        <taxon>Tracheophyta</taxon>
        <taxon>Spermatophyta</taxon>
        <taxon>Magnoliopsida</taxon>
        <taxon>eudicotyledons</taxon>
        <taxon>Gunneridae</taxon>
        <taxon>Pentapetalae</taxon>
        <taxon>asterids</taxon>
        <taxon>lamiids</taxon>
        <taxon>Lamiales</taxon>
        <taxon>Oleaceae</taxon>
        <taxon>Forsythieae</taxon>
        <taxon>Abeliophyllum</taxon>
    </lineage>
</organism>
<dbReference type="InterPro" id="IPR018289">
    <property type="entry name" value="MULE_transposase_dom"/>
</dbReference>
<sequence length="661" mass="75681">MDKGNNNFYFDDETADINVGVGDEKNVEESDIDKVRKNVNVLNDDIVGENSAIVPKVGMKFNDENEIFEFYKRYAYLVGFPIRKRNSRKGDDGIVRYVTLTCSREGRRSSTTSTSLKPQPTSQTGCKARLTAGSEISGLWRINTVHLEHNHKTSPSKSRLYRCNREVTAHVKRKLECNDVAGIPLHKSFNSAVVEAGGYDKMTCVEKDCRNYIEKVRRLRLGEGDATAIQAYFSKMQTNCPGFYFNMDLDEECRLKNAPKGIITDQDRAMQNAIHIVFPTTRHRWCLWHIMKKLPEKFGNNNCKGAIFSAIHNVVYDSQSPAVFEDDWGKMLQMFDLHENDWLSGLYKDRSRWVPCFLKTNFWAGMSTTQRSESINAFFDGYVHSKTSLKQFVEQYERAMRSKVEKEFHAEFKSFFQMVPCATKYEMEKQFQEIYTIAKFREFQEEFTGKIYCEVISTQEGCVGTDYEVADLVADDEERSQQIMEWIECQSTDMSIPRSKPSCGSNFLSQHSVQIGSLSTECEKMKRCKFWIRNSVNLKERLRSYVGKVVSKGKKSKTLVQPVMENIGASIQPSIEPYLSISLPNSLPNLIKYISSVHCCFGIATNGLLLVVFKEVKIKIHFGVLLLSALLLCLLVCCILHWTIQLYTALKAYLKKICSGN</sequence>
<keyword evidence="2" id="KW-0812">Transmembrane</keyword>
<dbReference type="PANTHER" id="PTHR31669:SF283">
    <property type="entry name" value="PROTEIN FAR1-RELATED SEQUENCE"/>
    <property type="match status" value="1"/>
</dbReference>
<protein>
    <recommendedName>
        <fullName evidence="1">Protein FAR1-RELATED SEQUENCE</fullName>
    </recommendedName>
</protein>
<feature type="transmembrane region" description="Helical" evidence="2">
    <location>
        <begin position="590"/>
        <end position="613"/>
    </location>
</feature>
<evidence type="ECO:0000259" key="4">
    <source>
        <dbReference type="Pfam" id="PF10551"/>
    </source>
</evidence>
<keyword evidence="1" id="KW-0539">Nucleus</keyword>
<feature type="transmembrane region" description="Helical" evidence="2">
    <location>
        <begin position="620"/>
        <end position="644"/>
    </location>
</feature>
<evidence type="ECO:0000313" key="6">
    <source>
        <dbReference type="Proteomes" id="UP001604336"/>
    </source>
</evidence>
<dbReference type="Pfam" id="PF10551">
    <property type="entry name" value="MULE"/>
    <property type="match status" value="1"/>
</dbReference>
<dbReference type="EMBL" id="JBFOLK010000002">
    <property type="protein sequence ID" value="KAL2531530.1"/>
    <property type="molecule type" value="Genomic_DNA"/>
</dbReference>
<dbReference type="GO" id="GO:0005634">
    <property type="term" value="C:nucleus"/>
    <property type="evidence" value="ECO:0007669"/>
    <property type="project" value="UniProtKB-SubCell"/>
</dbReference>
<keyword evidence="2" id="KW-1133">Transmembrane helix</keyword>
<feature type="domain" description="FAR1" evidence="3">
    <location>
        <begin position="69"/>
        <end position="153"/>
    </location>
</feature>
<proteinExistence type="inferred from homology"/>
<evidence type="ECO:0000313" key="5">
    <source>
        <dbReference type="EMBL" id="KAL2531530.1"/>
    </source>
</evidence>
<keyword evidence="6" id="KW-1185">Reference proteome</keyword>
<feature type="domain" description="MULE transposase" evidence="4">
    <location>
        <begin position="255"/>
        <end position="293"/>
    </location>
</feature>
<dbReference type="Proteomes" id="UP001604336">
    <property type="component" value="Unassembled WGS sequence"/>
</dbReference>
<accession>A0ABD1V4J6</accession>
<dbReference type="PANTHER" id="PTHR31669">
    <property type="entry name" value="PROTEIN FAR1-RELATED SEQUENCE 10-RELATED"/>
    <property type="match status" value="1"/>
</dbReference>
<keyword evidence="1" id="KW-0479">Metal-binding</keyword>
<evidence type="ECO:0000256" key="1">
    <source>
        <dbReference type="RuleBase" id="RU367018"/>
    </source>
</evidence>
<keyword evidence="1" id="KW-0863">Zinc-finger</keyword>